<feature type="transmembrane region" description="Helical" evidence="2">
    <location>
        <begin position="105"/>
        <end position="125"/>
    </location>
</feature>
<keyword evidence="2" id="KW-0472">Membrane</keyword>
<dbReference type="Proteomes" id="UP001567538">
    <property type="component" value="Unassembled WGS sequence"/>
</dbReference>
<reference evidence="3 4" key="1">
    <citation type="submission" date="2024-06" db="EMBL/GenBank/DDBJ databases">
        <title>A chromosome level genome sequence of Diviner's sage (Salvia divinorum).</title>
        <authorList>
            <person name="Ford S.A."/>
            <person name="Ro D.-K."/>
            <person name="Ness R.W."/>
            <person name="Phillips M.A."/>
        </authorList>
    </citation>
    <scope>NUCLEOTIDE SEQUENCE [LARGE SCALE GENOMIC DNA]</scope>
    <source>
        <strain evidence="3">SAF-2024a</strain>
        <tissue evidence="3">Leaf</tissue>
    </source>
</reference>
<dbReference type="AlphaFoldDB" id="A0ABD1G487"/>
<keyword evidence="3" id="KW-0012">Acyltransferase</keyword>
<evidence type="ECO:0000256" key="1">
    <source>
        <dbReference type="SAM" id="MobiDB-lite"/>
    </source>
</evidence>
<keyword evidence="2" id="KW-0812">Transmembrane</keyword>
<dbReference type="GO" id="GO:0061630">
    <property type="term" value="F:ubiquitin protein ligase activity"/>
    <property type="evidence" value="ECO:0007669"/>
    <property type="project" value="UniProtKB-EC"/>
</dbReference>
<dbReference type="EC" id="2.3.2.27" evidence="3"/>
<comment type="caution">
    <text evidence="3">The sequence shown here is derived from an EMBL/GenBank/DDBJ whole genome shotgun (WGS) entry which is preliminary data.</text>
</comment>
<name>A0ABD1G487_SALDI</name>
<dbReference type="EMBL" id="JBEAFC010000010">
    <property type="protein sequence ID" value="KAL1538902.1"/>
    <property type="molecule type" value="Genomic_DNA"/>
</dbReference>
<gene>
    <name evidence="3" type="ORF">AAHA92_27590</name>
</gene>
<keyword evidence="4" id="KW-1185">Reference proteome</keyword>
<sequence length="198" mass="21831">MNAYKAALIRISWKFRYIHHFTEHLDLGGLHRWQRLIIRLSVHRKARFPHGAMGMWLLVLNKVIPRYGRGKTPDDPRSKPVSGIEIPNRPAGQRPEPARFSDNNLGSLILGLIGLFIPVAISAGFEGLGFPLFSVQLQGFSNANGHGGSSGYNYGYAGSFHDSGGQVNQDTSQASLADDENLKKILLVVLLLLSSRCL</sequence>
<organism evidence="3 4">
    <name type="scientific">Salvia divinorum</name>
    <name type="common">Maria pastora</name>
    <name type="synonym">Diviner's sage</name>
    <dbReference type="NCBI Taxonomy" id="28513"/>
    <lineage>
        <taxon>Eukaryota</taxon>
        <taxon>Viridiplantae</taxon>
        <taxon>Streptophyta</taxon>
        <taxon>Embryophyta</taxon>
        <taxon>Tracheophyta</taxon>
        <taxon>Spermatophyta</taxon>
        <taxon>Magnoliopsida</taxon>
        <taxon>eudicotyledons</taxon>
        <taxon>Gunneridae</taxon>
        <taxon>Pentapetalae</taxon>
        <taxon>asterids</taxon>
        <taxon>lamiids</taxon>
        <taxon>Lamiales</taxon>
        <taxon>Lamiaceae</taxon>
        <taxon>Nepetoideae</taxon>
        <taxon>Mentheae</taxon>
        <taxon>Salviinae</taxon>
        <taxon>Salvia</taxon>
        <taxon>Salvia subgen. Calosphace</taxon>
    </lineage>
</organism>
<evidence type="ECO:0000256" key="2">
    <source>
        <dbReference type="SAM" id="Phobius"/>
    </source>
</evidence>
<feature type="region of interest" description="Disordered" evidence="1">
    <location>
        <begin position="69"/>
        <end position="98"/>
    </location>
</feature>
<proteinExistence type="predicted"/>
<evidence type="ECO:0000313" key="4">
    <source>
        <dbReference type="Proteomes" id="UP001567538"/>
    </source>
</evidence>
<protein>
    <submittedName>
        <fullName evidence="3">RING-type E3 ubiquitin transferase</fullName>
        <ecNumber evidence="3">2.3.2.27</ecNumber>
    </submittedName>
</protein>
<evidence type="ECO:0000313" key="3">
    <source>
        <dbReference type="EMBL" id="KAL1538902.1"/>
    </source>
</evidence>
<keyword evidence="3" id="KW-0808">Transferase</keyword>
<accession>A0ABD1G487</accession>
<keyword evidence="2" id="KW-1133">Transmembrane helix</keyword>